<accession>A0AAN8WI52</accession>
<proteinExistence type="predicted"/>
<dbReference type="Proteomes" id="UP001381693">
    <property type="component" value="Unassembled WGS sequence"/>
</dbReference>
<organism evidence="1 2">
    <name type="scientific">Halocaridina rubra</name>
    <name type="common">Hawaiian red shrimp</name>
    <dbReference type="NCBI Taxonomy" id="373956"/>
    <lineage>
        <taxon>Eukaryota</taxon>
        <taxon>Metazoa</taxon>
        <taxon>Ecdysozoa</taxon>
        <taxon>Arthropoda</taxon>
        <taxon>Crustacea</taxon>
        <taxon>Multicrustacea</taxon>
        <taxon>Malacostraca</taxon>
        <taxon>Eumalacostraca</taxon>
        <taxon>Eucarida</taxon>
        <taxon>Decapoda</taxon>
        <taxon>Pleocyemata</taxon>
        <taxon>Caridea</taxon>
        <taxon>Atyoidea</taxon>
        <taxon>Atyidae</taxon>
        <taxon>Halocaridina</taxon>
    </lineage>
</organism>
<dbReference type="SUPFAM" id="SSF50494">
    <property type="entry name" value="Trypsin-like serine proteases"/>
    <property type="match status" value="1"/>
</dbReference>
<sequence>MPSVFMPSTVLVFPRTVNIFRDDSVVVSGWSATNLHFQNNTLLSVQDILDSDTSCASLADTLLRLVDQVDAFYGSDNATINPDDYLCTKGSAIRAFDTGIPMSRRDQTGAYYLIGIGAPLNFCNGFVGNLFTKITPDSTFLNLALQ</sequence>
<evidence type="ECO:0000313" key="1">
    <source>
        <dbReference type="EMBL" id="KAK7066675.1"/>
    </source>
</evidence>
<comment type="caution">
    <text evidence="1">The sequence shown here is derived from an EMBL/GenBank/DDBJ whole genome shotgun (WGS) entry which is preliminary data.</text>
</comment>
<name>A0AAN8WI52_HALRR</name>
<dbReference type="InterPro" id="IPR009003">
    <property type="entry name" value="Peptidase_S1_PA"/>
</dbReference>
<keyword evidence="2" id="KW-1185">Reference proteome</keyword>
<protein>
    <submittedName>
        <fullName evidence="1">Uncharacterized protein</fullName>
    </submittedName>
</protein>
<gene>
    <name evidence="1" type="ORF">SK128_005282</name>
</gene>
<dbReference type="AlphaFoldDB" id="A0AAN8WI52"/>
<evidence type="ECO:0000313" key="2">
    <source>
        <dbReference type="Proteomes" id="UP001381693"/>
    </source>
</evidence>
<dbReference type="EMBL" id="JAXCGZ010019068">
    <property type="protein sequence ID" value="KAK7066675.1"/>
    <property type="molecule type" value="Genomic_DNA"/>
</dbReference>
<reference evidence="1 2" key="1">
    <citation type="submission" date="2023-11" db="EMBL/GenBank/DDBJ databases">
        <title>Halocaridina rubra genome assembly.</title>
        <authorList>
            <person name="Smith C."/>
        </authorList>
    </citation>
    <scope>NUCLEOTIDE SEQUENCE [LARGE SCALE GENOMIC DNA]</scope>
    <source>
        <strain evidence="1">EP-1</strain>
        <tissue evidence="1">Whole</tissue>
    </source>
</reference>